<accession>A0A1G6MVS9</accession>
<sequence>MSGHSKWANIKHKKGKADAARGKITTKIGREITIAVQMGGPDPVGNMRLKLALAKAKANNIPKDNIKRAIAKGAGETNGAKYEEITYEGYGPAGVAIMLDVLTDNRNRAAADIRHAFTKHGGNMGETGSVGWMFKRKGIFTIDKEAGYDEDEVMMIALDAGAEDMKSNEDSFEIVTQPEDYDAVEKALADNNIETVMSEITMVPDTMVTLSDEDAEKVRKTIDMFDDMDDVQEVYTNADLPDEDDEE</sequence>
<dbReference type="RefSeq" id="WP_093730723.1">
    <property type="nucleotide sequence ID" value="NZ_FMYW01000011.1"/>
</dbReference>
<feature type="domain" description="TACO1/YebC-like second and third" evidence="8">
    <location>
        <begin position="82"/>
        <end position="238"/>
    </location>
</feature>
<keyword evidence="5 6" id="KW-0804">Transcription</keyword>
<name>A0A1G6MVS9_9FIRM</name>
<feature type="domain" description="TACO1/YebC-like N-terminal" evidence="9">
    <location>
        <begin position="5"/>
        <end position="76"/>
    </location>
</feature>
<keyword evidence="2 6" id="KW-0963">Cytoplasm</keyword>
<dbReference type="FunFam" id="1.10.10.200:FF:000002">
    <property type="entry name" value="Probable transcriptional regulatory protein CLM62_37755"/>
    <property type="match status" value="1"/>
</dbReference>
<evidence type="ECO:0000256" key="7">
    <source>
        <dbReference type="SAM" id="MobiDB-lite"/>
    </source>
</evidence>
<dbReference type="EMBL" id="FMYW01000011">
    <property type="protein sequence ID" value="SDC59650.1"/>
    <property type="molecule type" value="Genomic_DNA"/>
</dbReference>
<dbReference type="GO" id="GO:0003677">
    <property type="term" value="F:DNA binding"/>
    <property type="evidence" value="ECO:0007669"/>
    <property type="project" value="UniProtKB-UniRule"/>
</dbReference>
<proteinExistence type="inferred from homology"/>
<dbReference type="GO" id="GO:0006355">
    <property type="term" value="P:regulation of DNA-templated transcription"/>
    <property type="evidence" value="ECO:0007669"/>
    <property type="project" value="UniProtKB-UniRule"/>
</dbReference>
<evidence type="ECO:0000256" key="2">
    <source>
        <dbReference type="ARBA" id="ARBA00022490"/>
    </source>
</evidence>
<feature type="region of interest" description="Disordered" evidence="7">
    <location>
        <begin position="1"/>
        <end position="20"/>
    </location>
</feature>
<evidence type="ECO:0000313" key="11">
    <source>
        <dbReference type="Proteomes" id="UP000198943"/>
    </source>
</evidence>
<dbReference type="PANTHER" id="PTHR12532:SF6">
    <property type="entry name" value="TRANSCRIPTIONAL REGULATORY PROTEIN YEBC-RELATED"/>
    <property type="match status" value="1"/>
</dbReference>
<dbReference type="FunFam" id="3.30.70.980:FF:000002">
    <property type="entry name" value="Probable transcriptional regulatory protein YebC"/>
    <property type="match status" value="1"/>
</dbReference>
<dbReference type="Pfam" id="PF01709">
    <property type="entry name" value="Transcrip_reg"/>
    <property type="match status" value="1"/>
</dbReference>
<keyword evidence="3 6" id="KW-0805">Transcription regulation</keyword>
<evidence type="ECO:0000256" key="3">
    <source>
        <dbReference type="ARBA" id="ARBA00023015"/>
    </source>
</evidence>
<evidence type="ECO:0000256" key="6">
    <source>
        <dbReference type="HAMAP-Rule" id="MF_00693"/>
    </source>
</evidence>
<evidence type="ECO:0000259" key="8">
    <source>
        <dbReference type="Pfam" id="PF01709"/>
    </source>
</evidence>
<dbReference type="InterPro" id="IPR026564">
    <property type="entry name" value="Transcrip_reg_TACO1-like_dom3"/>
</dbReference>
<keyword evidence="11" id="KW-1185">Reference proteome</keyword>
<dbReference type="Proteomes" id="UP000198943">
    <property type="component" value="Unassembled WGS sequence"/>
</dbReference>
<dbReference type="PANTHER" id="PTHR12532">
    <property type="entry name" value="TRANSLATIONAL ACTIVATOR OF CYTOCHROME C OXIDASE 1"/>
    <property type="match status" value="1"/>
</dbReference>
<dbReference type="InterPro" id="IPR002876">
    <property type="entry name" value="Transcrip_reg_TACO1-like"/>
</dbReference>
<evidence type="ECO:0000256" key="4">
    <source>
        <dbReference type="ARBA" id="ARBA00023125"/>
    </source>
</evidence>
<dbReference type="NCBIfam" id="TIGR01033">
    <property type="entry name" value="YebC/PmpR family DNA-binding transcriptional regulator"/>
    <property type="match status" value="1"/>
</dbReference>
<dbReference type="HAMAP" id="MF_00693">
    <property type="entry name" value="Transcrip_reg_TACO1"/>
    <property type="match status" value="1"/>
</dbReference>
<dbReference type="InterPro" id="IPR048300">
    <property type="entry name" value="TACO1_YebC-like_2nd/3rd_dom"/>
</dbReference>
<dbReference type="NCBIfam" id="NF009044">
    <property type="entry name" value="PRK12378.1"/>
    <property type="match status" value="1"/>
</dbReference>
<dbReference type="InterPro" id="IPR049083">
    <property type="entry name" value="TACO1_YebC_N"/>
</dbReference>
<dbReference type="OrthoDB" id="9781053at2"/>
<dbReference type="Pfam" id="PF20772">
    <property type="entry name" value="TACO1_YebC_N"/>
    <property type="match status" value="1"/>
</dbReference>
<evidence type="ECO:0000313" key="10">
    <source>
        <dbReference type="EMBL" id="SDC59650.1"/>
    </source>
</evidence>
<dbReference type="Gene3D" id="3.30.70.980">
    <property type="match status" value="2"/>
</dbReference>
<protein>
    <recommendedName>
        <fullName evidence="6">Probable transcriptional regulatory protein SAMN04487864_1112</fullName>
    </recommendedName>
</protein>
<organism evidence="10 11">
    <name type="scientific">Succiniclasticum ruminis</name>
    <dbReference type="NCBI Taxonomy" id="40841"/>
    <lineage>
        <taxon>Bacteria</taxon>
        <taxon>Bacillati</taxon>
        <taxon>Bacillota</taxon>
        <taxon>Negativicutes</taxon>
        <taxon>Acidaminococcales</taxon>
        <taxon>Acidaminococcaceae</taxon>
        <taxon>Succiniclasticum</taxon>
    </lineage>
</organism>
<dbReference type="AlphaFoldDB" id="A0A1G6MVS9"/>
<dbReference type="InterPro" id="IPR017856">
    <property type="entry name" value="Integrase-like_N"/>
</dbReference>
<evidence type="ECO:0000256" key="5">
    <source>
        <dbReference type="ARBA" id="ARBA00023163"/>
    </source>
</evidence>
<dbReference type="InterPro" id="IPR029072">
    <property type="entry name" value="YebC-like"/>
</dbReference>
<dbReference type="GO" id="GO:0005829">
    <property type="term" value="C:cytosol"/>
    <property type="evidence" value="ECO:0007669"/>
    <property type="project" value="TreeGrafter"/>
</dbReference>
<gene>
    <name evidence="10" type="ORF">SAMN04487864_1112</name>
</gene>
<comment type="subcellular location">
    <subcellularLocation>
        <location evidence="6">Cytoplasm</location>
    </subcellularLocation>
</comment>
<evidence type="ECO:0000256" key="1">
    <source>
        <dbReference type="ARBA" id="ARBA00008724"/>
    </source>
</evidence>
<reference evidence="11" key="1">
    <citation type="submission" date="2016-10" db="EMBL/GenBank/DDBJ databases">
        <authorList>
            <person name="Varghese N."/>
            <person name="Submissions S."/>
        </authorList>
    </citation>
    <scope>NUCLEOTIDE SEQUENCE [LARGE SCALE GENOMIC DNA]</scope>
    <source>
        <strain evidence="11">DSM 11005</strain>
    </source>
</reference>
<dbReference type="Gene3D" id="1.10.10.200">
    <property type="match status" value="1"/>
</dbReference>
<evidence type="ECO:0000259" key="9">
    <source>
        <dbReference type="Pfam" id="PF20772"/>
    </source>
</evidence>
<keyword evidence="4 6" id="KW-0238">DNA-binding</keyword>
<dbReference type="NCBIfam" id="NF001030">
    <property type="entry name" value="PRK00110.1"/>
    <property type="match status" value="1"/>
</dbReference>
<comment type="similarity">
    <text evidence="1 6">Belongs to the TACO1 family.</text>
</comment>
<dbReference type="SUPFAM" id="SSF75625">
    <property type="entry name" value="YebC-like"/>
    <property type="match status" value="1"/>
</dbReference>